<dbReference type="Gene3D" id="3.40.50.1820">
    <property type="entry name" value="alpha/beta hydrolase"/>
    <property type="match status" value="1"/>
</dbReference>
<dbReference type="InterPro" id="IPR019149">
    <property type="entry name" value="ABHD18"/>
</dbReference>
<proteinExistence type="predicted"/>
<accession>A0A2B9DRJ8</accession>
<sequence>MEEVNLIFSKLIDRYALYDLHKKRSVEFQYTSLSNTSLDIKDIEFFYKVKPSDIHFNIKHSKQEKEYMVGQFKYKSSVQSDDSRNDSVTGELFLHKNENAPHVIFVHGWRMDSNERVKEIFHDHMTNLRWNMYYFTLPYHFERKPNQSLFSGEYMVSANIERTVQATRQAVADLRNLIKWIKANKNGPLILIGISLGGVITNLTSLVEPEIDVLASIFYANRLSYSIWKTNPGRFIREDLEQHGVTYDELIDYWKITEPSQASPKVKKENILLISGKHDLYVHSEDTDYLWESWERPTRYIYTCGHAGIVLKRKKIATDTINFIQNRLNFPHLPNVMP</sequence>
<name>A0A2B9DRJ8_BACCE</name>
<evidence type="ECO:0000313" key="1">
    <source>
        <dbReference type="EMBL" id="PGM90622.1"/>
    </source>
</evidence>
<gene>
    <name evidence="1" type="ORF">CN958_21075</name>
</gene>
<comment type="caution">
    <text evidence="1">The sequence shown here is derived from an EMBL/GenBank/DDBJ whole genome shotgun (WGS) entry which is preliminary data.</text>
</comment>
<dbReference type="RefSeq" id="WP_098778327.1">
    <property type="nucleotide sequence ID" value="NZ_NUHO01000086.1"/>
</dbReference>
<dbReference type="PANTHER" id="PTHR13617:SF14">
    <property type="entry name" value="PROTEIN ABHD18"/>
    <property type="match status" value="1"/>
</dbReference>
<evidence type="ECO:0000313" key="2">
    <source>
        <dbReference type="Proteomes" id="UP000222054"/>
    </source>
</evidence>
<dbReference type="InterPro" id="IPR029058">
    <property type="entry name" value="AB_hydrolase_fold"/>
</dbReference>
<protein>
    <submittedName>
        <fullName evidence="1">Alpha/beta hydrolase</fullName>
    </submittedName>
</protein>
<dbReference type="SUPFAM" id="SSF53474">
    <property type="entry name" value="alpha/beta-Hydrolases"/>
    <property type="match status" value="1"/>
</dbReference>
<dbReference type="EMBL" id="NUHO01000086">
    <property type="protein sequence ID" value="PGM90622.1"/>
    <property type="molecule type" value="Genomic_DNA"/>
</dbReference>
<dbReference type="Proteomes" id="UP000222054">
    <property type="component" value="Unassembled WGS sequence"/>
</dbReference>
<dbReference type="PANTHER" id="PTHR13617">
    <property type="entry name" value="PROTEIN ABHD18"/>
    <property type="match status" value="1"/>
</dbReference>
<dbReference type="AlphaFoldDB" id="A0A2B9DRJ8"/>
<dbReference type="GO" id="GO:0016787">
    <property type="term" value="F:hydrolase activity"/>
    <property type="evidence" value="ECO:0007669"/>
    <property type="project" value="UniProtKB-KW"/>
</dbReference>
<reference evidence="1 2" key="1">
    <citation type="submission" date="2017-09" db="EMBL/GenBank/DDBJ databases">
        <title>Large-scale bioinformatics analysis of Bacillus genomes uncovers conserved roles of natural products in bacterial physiology.</title>
        <authorList>
            <consortium name="Agbiome Team Llc"/>
            <person name="Bleich R.M."/>
            <person name="Grubbs K.J."/>
            <person name="Santa Maria K.C."/>
            <person name="Allen S.E."/>
            <person name="Farag S."/>
            <person name="Shank E.A."/>
            <person name="Bowers A."/>
        </authorList>
    </citation>
    <scope>NUCLEOTIDE SEQUENCE [LARGE SCALE GENOMIC DNA]</scope>
    <source>
        <strain evidence="1 2">AFS053130</strain>
    </source>
</reference>
<dbReference type="Pfam" id="PF09752">
    <property type="entry name" value="ABHD18"/>
    <property type="match status" value="1"/>
</dbReference>
<organism evidence="1 2">
    <name type="scientific">Bacillus cereus</name>
    <dbReference type="NCBI Taxonomy" id="1396"/>
    <lineage>
        <taxon>Bacteria</taxon>
        <taxon>Bacillati</taxon>
        <taxon>Bacillota</taxon>
        <taxon>Bacilli</taxon>
        <taxon>Bacillales</taxon>
        <taxon>Bacillaceae</taxon>
        <taxon>Bacillus</taxon>
        <taxon>Bacillus cereus group</taxon>
    </lineage>
</organism>
<keyword evidence="1" id="KW-0378">Hydrolase</keyword>